<dbReference type="EMBL" id="CP051774">
    <property type="protein sequence ID" value="QJE97838.1"/>
    <property type="molecule type" value="Genomic_DNA"/>
</dbReference>
<name>A0A858RN28_9BACT</name>
<dbReference type="SUPFAM" id="SSF143456">
    <property type="entry name" value="VC0467-like"/>
    <property type="match status" value="1"/>
</dbReference>
<evidence type="ECO:0000256" key="1">
    <source>
        <dbReference type="ARBA" id="ARBA00009600"/>
    </source>
</evidence>
<evidence type="ECO:0000313" key="3">
    <source>
        <dbReference type="Proteomes" id="UP000501812"/>
    </source>
</evidence>
<keyword evidence="3" id="KW-1185">Reference proteome</keyword>
<dbReference type="Gene3D" id="3.40.1740.10">
    <property type="entry name" value="VC0467-like"/>
    <property type="match status" value="1"/>
</dbReference>
<dbReference type="PANTHER" id="PTHR30327:SF1">
    <property type="entry name" value="UPF0301 PROTEIN YQGE"/>
    <property type="match status" value="1"/>
</dbReference>
<dbReference type="KEGG" id="luo:HHL09_19300"/>
<proteinExistence type="inferred from homology"/>
<gene>
    <name evidence="2" type="ORF">HHL09_19300</name>
</gene>
<organism evidence="2 3">
    <name type="scientific">Luteolibacter luteus</name>
    <dbReference type="NCBI Taxonomy" id="2728835"/>
    <lineage>
        <taxon>Bacteria</taxon>
        <taxon>Pseudomonadati</taxon>
        <taxon>Verrucomicrobiota</taxon>
        <taxon>Verrucomicrobiia</taxon>
        <taxon>Verrucomicrobiales</taxon>
        <taxon>Verrucomicrobiaceae</taxon>
        <taxon>Luteolibacter</taxon>
    </lineage>
</organism>
<dbReference type="GO" id="GO:0005829">
    <property type="term" value="C:cytosol"/>
    <property type="evidence" value="ECO:0007669"/>
    <property type="project" value="TreeGrafter"/>
</dbReference>
<reference evidence="2 3" key="1">
    <citation type="submission" date="2020-04" db="EMBL/GenBank/DDBJ databases">
        <title>Luteolibacter sp. G-1-1-1 isolated from soil.</title>
        <authorList>
            <person name="Dahal R.H."/>
        </authorList>
    </citation>
    <scope>NUCLEOTIDE SEQUENCE [LARGE SCALE GENOMIC DNA]</scope>
    <source>
        <strain evidence="2 3">G-1-1-1</strain>
    </source>
</reference>
<protein>
    <submittedName>
        <fullName evidence="2">YqgE/AlgH family protein</fullName>
    </submittedName>
</protein>
<dbReference type="RefSeq" id="WP_169456264.1">
    <property type="nucleotide sequence ID" value="NZ_CP051774.1"/>
</dbReference>
<sequence>MSDPGANAPIQLQGKILLADPSLHDGIFDRSVILLADHSAEEGAFGLILNHPTGHNVGDFLKEEAFEPLKNIAVHLGGPVSKEHLTFSAFWWTEDERLKWHVRIPVEQAIRRSRQPGTLVRAFVGYSGWTAGQLEGEIRRNTWITTRPTADLLGQSHDRDLWAGILRSLSPYHRVLAEAPDDPRSN</sequence>
<dbReference type="InterPro" id="IPR003774">
    <property type="entry name" value="AlgH-like"/>
</dbReference>
<accession>A0A858RN28</accession>
<dbReference type="Proteomes" id="UP000501812">
    <property type="component" value="Chromosome"/>
</dbReference>
<dbReference type="PANTHER" id="PTHR30327">
    <property type="entry name" value="UNCHARACTERIZED PROTEIN YQGE"/>
    <property type="match status" value="1"/>
</dbReference>
<dbReference type="AlphaFoldDB" id="A0A858RN28"/>
<comment type="similarity">
    <text evidence="1">Belongs to the UPF0301 (AlgH) family.</text>
</comment>
<dbReference type="Pfam" id="PF02622">
    <property type="entry name" value="DUF179"/>
    <property type="match status" value="1"/>
</dbReference>
<evidence type="ECO:0000313" key="2">
    <source>
        <dbReference type="EMBL" id="QJE97838.1"/>
    </source>
</evidence>